<dbReference type="EMBL" id="RCHU02000011">
    <property type="protein sequence ID" value="KAL3575934.1"/>
    <property type="molecule type" value="Genomic_DNA"/>
</dbReference>
<organism evidence="1 2">
    <name type="scientific">Populus alba</name>
    <name type="common">White poplar</name>
    <dbReference type="NCBI Taxonomy" id="43335"/>
    <lineage>
        <taxon>Eukaryota</taxon>
        <taxon>Viridiplantae</taxon>
        <taxon>Streptophyta</taxon>
        <taxon>Embryophyta</taxon>
        <taxon>Tracheophyta</taxon>
        <taxon>Spermatophyta</taxon>
        <taxon>Magnoliopsida</taxon>
        <taxon>eudicotyledons</taxon>
        <taxon>Gunneridae</taxon>
        <taxon>Pentapetalae</taxon>
        <taxon>rosids</taxon>
        <taxon>fabids</taxon>
        <taxon>Malpighiales</taxon>
        <taxon>Salicaceae</taxon>
        <taxon>Saliceae</taxon>
        <taxon>Populus</taxon>
    </lineage>
</organism>
<keyword evidence="2" id="KW-1185">Reference proteome</keyword>
<feature type="non-terminal residue" evidence="1">
    <location>
        <position position="51"/>
    </location>
</feature>
<feature type="non-terminal residue" evidence="1">
    <location>
        <position position="1"/>
    </location>
</feature>
<reference evidence="1 2" key="1">
    <citation type="journal article" date="2024" name="Plant Biotechnol. J.">
        <title>Genome and CRISPR/Cas9 system of a widespread forest tree (Populus alba) in the world.</title>
        <authorList>
            <person name="Liu Y.J."/>
            <person name="Jiang P.F."/>
            <person name="Han X.M."/>
            <person name="Li X.Y."/>
            <person name="Wang H.M."/>
            <person name="Wang Y.J."/>
            <person name="Wang X.X."/>
            <person name="Zeng Q.Y."/>
        </authorList>
    </citation>
    <scope>NUCLEOTIDE SEQUENCE [LARGE SCALE GENOMIC DNA]</scope>
    <source>
        <strain evidence="2">cv. PAL-ZL1</strain>
    </source>
</reference>
<gene>
    <name evidence="1" type="ORF">D5086_021217</name>
</gene>
<evidence type="ECO:0000313" key="2">
    <source>
        <dbReference type="Proteomes" id="UP000309997"/>
    </source>
</evidence>
<dbReference type="Proteomes" id="UP000309997">
    <property type="component" value="Unassembled WGS sequence"/>
</dbReference>
<comment type="caution">
    <text evidence="1">The sequence shown here is derived from an EMBL/GenBank/DDBJ whole genome shotgun (WGS) entry which is preliminary data.</text>
</comment>
<protein>
    <submittedName>
        <fullName evidence="1">Uncharacterized protein</fullName>
    </submittedName>
</protein>
<accession>A0ACC4BD20</accession>
<proteinExistence type="predicted"/>
<evidence type="ECO:0000313" key="1">
    <source>
        <dbReference type="EMBL" id="KAL3575934.1"/>
    </source>
</evidence>
<sequence length="51" mass="6094">QLLQTVKLNLTKAQNRMRQLANNKRSDRVLEVDDSIYLKLQPYKQRSMLHP</sequence>
<name>A0ACC4BD20_POPAL</name>